<protein>
    <submittedName>
        <fullName evidence="2">Uncharacterized protein</fullName>
    </submittedName>
</protein>
<dbReference type="InterPro" id="IPR045428">
    <property type="entry name" value="EACC1"/>
</dbReference>
<gene>
    <name evidence="2" type="ORF">ACFSXZ_12970</name>
</gene>
<proteinExistence type="predicted"/>
<name>A0ABW5FTB1_9PSEU</name>
<evidence type="ECO:0000313" key="3">
    <source>
        <dbReference type="Proteomes" id="UP001597417"/>
    </source>
</evidence>
<reference evidence="3" key="1">
    <citation type="journal article" date="2019" name="Int. J. Syst. Evol. Microbiol.">
        <title>The Global Catalogue of Microorganisms (GCM) 10K type strain sequencing project: providing services to taxonomists for standard genome sequencing and annotation.</title>
        <authorList>
            <consortium name="The Broad Institute Genomics Platform"/>
            <consortium name="The Broad Institute Genome Sequencing Center for Infectious Disease"/>
            <person name="Wu L."/>
            <person name="Ma J."/>
        </authorList>
    </citation>
    <scope>NUCLEOTIDE SEQUENCE [LARGE SCALE GENOMIC DNA]</scope>
    <source>
        <strain evidence="3">CGMCC 4.7645</strain>
    </source>
</reference>
<evidence type="ECO:0000256" key="1">
    <source>
        <dbReference type="SAM" id="Phobius"/>
    </source>
</evidence>
<keyword evidence="3" id="KW-1185">Reference proteome</keyword>
<sequence length="123" mass="13451">MTDSATEQLWIRAAQGADELRSLHDWLRRDDALRGQVEPVHADVEPGQMGGVLDALVVAVGSGGMGAVLAGSLSTWISQRRSDVKLTVTIEDGRKIELDAKRVDPQTVIRDIARLLDEQEPPR</sequence>
<evidence type="ECO:0000313" key="2">
    <source>
        <dbReference type="EMBL" id="MFD2417236.1"/>
    </source>
</evidence>
<dbReference type="Pfam" id="PF19953">
    <property type="entry name" value="EACC1"/>
    <property type="match status" value="1"/>
</dbReference>
<keyword evidence="1" id="KW-1133">Transmembrane helix</keyword>
<organism evidence="2 3">
    <name type="scientific">Amycolatopsis pigmentata</name>
    <dbReference type="NCBI Taxonomy" id="450801"/>
    <lineage>
        <taxon>Bacteria</taxon>
        <taxon>Bacillati</taxon>
        <taxon>Actinomycetota</taxon>
        <taxon>Actinomycetes</taxon>
        <taxon>Pseudonocardiales</taxon>
        <taxon>Pseudonocardiaceae</taxon>
        <taxon>Amycolatopsis</taxon>
    </lineage>
</organism>
<comment type="caution">
    <text evidence="2">The sequence shown here is derived from an EMBL/GenBank/DDBJ whole genome shotgun (WGS) entry which is preliminary data.</text>
</comment>
<dbReference type="RefSeq" id="WP_378264821.1">
    <property type="nucleotide sequence ID" value="NZ_JBHUKR010000007.1"/>
</dbReference>
<dbReference type="EMBL" id="JBHUKR010000007">
    <property type="protein sequence ID" value="MFD2417236.1"/>
    <property type="molecule type" value="Genomic_DNA"/>
</dbReference>
<keyword evidence="1" id="KW-0472">Membrane</keyword>
<accession>A0ABW5FTB1</accession>
<dbReference type="Proteomes" id="UP001597417">
    <property type="component" value="Unassembled WGS sequence"/>
</dbReference>
<feature type="transmembrane region" description="Helical" evidence="1">
    <location>
        <begin position="55"/>
        <end position="77"/>
    </location>
</feature>
<keyword evidence="1" id="KW-0812">Transmembrane</keyword>